<evidence type="ECO:0000256" key="1">
    <source>
        <dbReference type="SAM" id="MobiDB-lite"/>
    </source>
</evidence>
<gene>
    <name evidence="3" type="ORF">PMH09_16645</name>
</gene>
<dbReference type="Proteomes" id="UP001232992">
    <property type="component" value="Unassembled WGS sequence"/>
</dbReference>
<feature type="transmembrane region" description="Helical" evidence="2">
    <location>
        <begin position="44"/>
        <end position="64"/>
    </location>
</feature>
<dbReference type="EMBL" id="JAQOSQ010000020">
    <property type="protein sequence ID" value="MDJ1184818.1"/>
    <property type="molecule type" value="Genomic_DNA"/>
</dbReference>
<evidence type="ECO:0000313" key="4">
    <source>
        <dbReference type="Proteomes" id="UP001232992"/>
    </source>
</evidence>
<dbReference type="RefSeq" id="WP_283759473.1">
    <property type="nucleotide sequence ID" value="NZ_JAQOSQ010000020.1"/>
</dbReference>
<feature type="region of interest" description="Disordered" evidence="1">
    <location>
        <begin position="227"/>
        <end position="246"/>
    </location>
</feature>
<keyword evidence="2" id="KW-1133">Transmembrane helix</keyword>
<protein>
    <submittedName>
        <fullName evidence="3">Phosphate ABC transporter permease</fullName>
    </submittedName>
</protein>
<feature type="transmembrane region" description="Helical" evidence="2">
    <location>
        <begin position="71"/>
        <end position="91"/>
    </location>
</feature>
<accession>A0ABT7C027</accession>
<proteinExistence type="predicted"/>
<keyword evidence="2" id="KW-0812">Transmembrane</keyword>
<organism evidence="3 4">
    <name type="scientific">Roseofilum casamattae BLCC-M143</name>
    <dbReference type="NCBI Taxonomy" id="3022442"/>
    <lineage>
        <taxon>Bacteria</taxon>
        <taxon>Bacillati</taxon>
        <taxon>Cyanobacteriota</taxon>
        <taxon>Cyanophyceae</taxon>
        <taxon>Desertifilales</taxon>
        <taxon>Desertifilaceae</taxon>
        <taxon>Roseofilum</taxon>
        <taxon>Roseofilum casamattae</taxon>
    </lineage>
</organism>
<comment type="caution">
    <text evidence="3">The sequence shown here is derived from an EMBL/GenBank/DDBJ whole genome shotgun (WGS) entry which is preliminary data.</text>
</comment>
<sequence length="246" mass="28714">MSTLLPALLPMLIPLNRSRFEQLIPTIATGNQYKYCWGTFSDLLRRLLASIIGALVILFSRISAFGESLELLLFLVGITAGTYWLWGPILWASQRNVKYRKFPYSGFWRGRVLDVFVTDELVSTEETVNNQGDLVIVENRERRLNLDLGDKTGFETRVQVPIRRQYRSIDVGMAAEMIVLSDRPDLSRINRISDVYLPEIRLWVSDYPYLQRDIFLEVSETLRRQSMRADSEAMDRRSSRRERDRR</sequence>
<reference evidence="3 4" key="1">
    <citation type="submission" date="2023-01" db="EMBL/GenBank/DDBJ databases">
        <title>Novel diversity within Roseofilum (Cyanobacteria; Desertifilaceae) from marine benthic mats with descriptions of four novel species.</title>
        <authorList>
            <person name="Wang Y."/>
            <person name="Berthold D.E."/>
            <person name="Hu J."/>
            <person name="Lefler F.W."/>
            <person name="Laughinghouse H.D. IV."/>
        </authorList>
    </citation>
    <scope>NUCLEOTIDE SEQUENCE [LARGE SCALE GENOMIC DNA]</scope>
    <source>
        <strain evidence="3 4">BLCC-M143</strain>
    </source>
</reference>
<keyword evidence="2" id="KW-0472">Membrane</keyword>
<evidence type="ECO:0000256" key="2">
    <source>
        <dbReference type="SAM" id="Phobius"/>
    </source>
</evidence>
<name>A0ABT7C027_9CYAN</name>
<evidence type="ECO:0000313" key="3">
    <source>
        <dbReference type="EMBL" id="MDJ1184818.1"/>
    </source>
</evidence>
<keyword evidence="4" id="KW-1185">Reference proteome</keyword>